<sequence>MDGAPDLVAALAALRSVEPRFWSSSADELIADARLVEDLGRLVDRLRIDVAAELERRSRPALGAEGLAFVSGARDGVELVQHVARISHREAGRRVGLGTAVAPRTGLRGETLPGRLPAVADALAAGGGQPSSRTTPDARNRCCAPCLLSP</sequence>
<evidence type="ECO:0008006" key="3">
    <source>
        <dbReference type="Google" id="ProtNLM"/>
    </source>
</evidence>
<reference evidence="1 2" key="1">
    <citation type="submission" date="2019-03" db="EMBL/GenBank/DDBJ databases">
        <title>Genomic Encyclopedia of Archaeal and Bacterial Type Strains, Phase II (KMG-II): from individual species to whole genera.</title>
        <authorList>
            <person name="Goeker M."/>
        </authorList>
    </citation>
    <scope>NUCLEOTIDE SEQUENCE [LARGE SCALE GENOMIC DNA]</scope>
    <source>
        <strain evidence="1 2">DSM 24782</strain>
    </source>
</reference>
<gene>
    <name evidence="1" type="ORF">CLV52_2939</name>
</gene>
<evidence type="ECO:0000313" key="1">
    <source>
        <dbReference type="EMBL" id="TDS75830.1"/>
    </source>
</evidence>
<dbReference type="RefSeq" id="WP_133767074.1">
    <property type="nucleotide sequence ID" value="NZ_BAAARP010000001.1"/>
</dbReference>
<dbReference type="Proteomes" id="UP000295344">
    <property type="component" value="Unassembled WGS sequence"/>
</dbReference>
<organism evidence="1 2">
    <name type="scientific">Amnibacterium kyonggiense</name>
    <dbReference type="NCBI Taxonomy" id="595671"/>
    <lineage>
        <taxon>Bacteria</taxon>
        <taxon>Bacillati</taxon>
        <taxon>Actinomycetota</taxon>
        <taxon>Actinomycetes</taxon>
        <taxon>Micrococcales</taxon>
        <taxon>Microbacteriaceae</taxon>
        <taxon>Amnibacterium</taxon>
    </lineage>
</organism>
<dbReference type="AlphaFoldDB" id="A0A4R7FG05"/>
<evidence type="ECO:0000313" key="2">
    <source>
        <dbReference type="Proteomes" id="UP000295344"/>
    </source>
</evidence>
<comment type="caution">
    <text evidence="1">The sequence shown here is derived from an EMBL/GenBank/DDBJ whole genome shotgun (WGS) entry which is preliminary data.</text>
</comment>
<dbReference type="EMBL" id="SOAM01000003">
    <property type="protein sequence ID" value="TDS75830.1"/>
    <property type="molecule type" value="Genomic_DNA"/>
</dbReference>
<proteinExistence type="predicted"/>
<dbReference type="OrthoDB" id="5177627at2"/>
<keyword evidence="2" id="KW-1185">Reference proteome</keyword>
<accession>A0A4R7FG05</accession>
<protein>
    <recommendedName>
        <fullName evidence="3">DUF222 domain-containing protein</fullName>
    </recommendedName>
</protein>
<name>A0A4R7FG05_9MICO</name>